<name>A0ACC2J7W5_9PEZI</name>
<accession>A0ACC2J7W5</accession>
<keyword evidence="2" id="KW-1185">Reference proteome</keyword>
<proteinExistence type="predicted"/>
<organism evidence="1 2">
    <name type="scientific">Nemania bipapillata</name>
    <dbReference type="NCBI Taxonomy" id="110536"/>
    <lineage>
        <taxon>Eukaryota</taxon>
        <taxon>Fungi</taxon>
        <taxon>Dikarya</taxon>
        <taxon>Ascomycota</taxon>
        <taxon>Pezizomycotina</taxon>
        <taxon>Sordariomycetes</taxon>
        <taxon>Xylariomycetidae</taxon>
        <taxon>Xylariales</taxon>
        <taxon>Xylariaceae</taxon>
        <taxon>Nemania</taxon>
    </lineage>
</organism>
<reference evidence="1" key="1">
    <citation type="submission" date="2022-11" db="EMBL/GenBank/DDBJ databases">
        <title>Genome Sequence of Nemania bipapillata.</title>
        <authorList>
            <person name="Buettner E."/>
        </authorList>
    </citation>
    <scope>NUCLEOTIDE SEQUENCE</scope>
    <source>
        <strain evidence="1">CP14</strain>
    </source>
</reference>
<evidence type="ECO:0000313" key="2">
    <source>
        <dbReference type="Proteomes" id="UP001153334"/>
    </source>
</evidence>
<evidence type="ECO:0000313" key="1">
    <source>
        <dbReference type="EMBL" id="KAJ8123606.1"/>
    </source>
</evidence>
<dbReference type="EMBL" id="JAPESX010000061">
    <property type="protein sequence ID" value="KAJ8123606.1"/>
    <property type="molecule type" value="Genomic_DNA"/>
</dbReference>
<sequence length="245" mass="27056">MSFPTTASTPSPVRDRHDLSFSSSQSSNPDSSTLCFESSFRLETPFPNQKAESEKHPKGKRKRTTSQDKTILEAAYNSNPKPDKAARLDIVKRVSLNEKEVQIWFQNRRQNDRRKSRPLSPQEIEALRYGNGMRVLSSDPLSASIEQASAPMALPNAAELPRSSSTESTTPLDVEDRPPSPGDVVSHLMSQPSSQPTSPHVAEGLKPEADVNPDSERASRDHMLGPRRHPSGTWQTADSNGMVDQ</sequence>
<comment type="caution">
    <text evidence="1">The sequence shown here is derived from an EMBL/GenBank/DDBJ whole genome shotgun (WGS) entry which is preliminary data.</text>
</comment>
<dbReference type="Proteomes" id="UP001153334">
    <property type="component" value="Unassembled WGS sequence"/>
</dbReference>
<protein>
    <submittedName>
        <fullName evidence="1">Uncharacterized protein</fullName>
    </submittedName>
</protein>
<gene>
    <name evidence="1" type="ORF">ONZ43_g484</name>
</gene>